<proteinExistence type="predicted"/>
<reference evidence="3 4" key="1">
    <citation type="journal article" date="2012" name="PLoS Pathog.">
        <title>Diverse lifestyles and strategies of plant pathogenesis encoded in the genomes of eighteen Dothideomycetes fungi.</title>
        <authorList>
            <person name="Ohm R.A."/>
            <person name="Feau N."/>
            <person name="Henrissat B."/>
            <person name="Schoch C.L."/>
            <person name="Horwitz B.A."/>
            <person name="Barry K.W."/>
            <person name="Condon B.J."/>
            <person name="Copeland A.C."/>
            <person name="Dhillon B."/>
            <person name="Glaser F."/>
            <person name="Hesse C.N."/>
            <person name="Kosti I."/>
            <person name="LaButti K."/>
            <person name="Lindquist E.A."/>
            <person name="Lucas S."/>
            <person name="Salamov A.A."/>
            <person name="Bradshaw R.E."/>
            <person name="Ciuffetti L."/>
            <person name="Hamelin R.C."/>
            <person name="Kema G.H.J."/>
            <person name="Lawrence C."/>
            <person name="Scott J.A."/>
            <person name="Spatafora J.W."/>
            <person name="Turgeon B.G."/>
            <person name="de Wit P.J.G.M."/>
            <person name="Zhong S."/>
            <person name="Goodwin S.B."/>
            <person name="Grigoriev I.V."/>
        </authorList>
    </citation>
    <scope>NUCLEOTIDE SEQUENCE [LARGE SCALE GENOMIC DNA]</scope>
    <source>
        <strain evidence="4">28A</strain>
    </source>
</reference>
<feature type="region of interest" description="Disordered" evidence="1">
    <location>
        <begin position="82"/>
        <end position="104"/>
    </location>
</feature>
<evidence type="ECO:0000313" key="4">
    <source>
        <dbReference type="Proteomes" id="UP000016935"/>
    </source>
</evidence>
<dbReference type="eggNOG" id="ENOG502T5PR">
    <property type="taxonomic scope" value="Eukaryota"/>
</dbReference>
<evidence type="ECO:0000313" key="3">
    <source>
        <dbReference type="EMBL" id="EOA88266.1"/>
    </source>
</evidence>
<protein>
    <submittedName>
        <fullName evidence="3">Uncharacterized protein</fullName>
    </submittedName>
</protein>
<evidence type="ECO:0000256" key="2">
    <source>
        <dbReference type="SAM" id="SignalP"/>
    </source>
</evidence>
<accession>R0IUF9</accession>
<gene>
    <name evidence="3" type="ORF">SETTUDRAFT_38934</name>
</gene>
<feature type="chain" id="PRO_5004353272" evidence="2">
    <location>
        <begin position="18"/>
        <end position="132"/>
    </location>
</feature>
<reference evidence="3 4" key="2">
    <citation type="journal article" date="2013" name="PLoS Genet.">
        <title>Comparative genome structure, secondary metabolite, and effector coding capacity across Cochliobolus pathogens.</title>
        <authorList>
            <person name="Condon B.J."/>
            <person name="Leng Y."/>
            <person name="Wu D."/>
            <person name="Bushley K.E."/>
            <person name="Ohm R.A."/>
            <person name="Otillar R."/>
            <person name="Martin J."/>
            <person name="Schackwitz W."/>
            <person name="Grimwood J."/>
            <person name="MohdZainudin N."/>
            <person name="Xue C."/>
            <person name="Wang R."/>
            <person name="Manning V.A."/>
            <person name="Dhillon B."/>
            <person name="Tu Z.J."/>
            <person name="Steffenson B.J."/>
            <person name="Salamov A."/>
            <person name="Sun H."/>
            <person name="Lowry S."/>
            <person name="LaButti K."/>
            <person name="Han J."/>
            <person name="Copeland A."/>
            <person name="Lindquist E."/>
            <person name="Barry K."/>
            <person name="Schmutz J."/>
            <person name="Baker S.E."/>
            <person name="Ciuffetti L.M."/>
            <person name="Grigoriev I.V."/>
            <person name="Zhong S."/>
            <person name="Turgeon B.G."/>
        </authorList>
    </citation>
    <scope>NUCLEOTIDE SEQUENCE [LARGE SCALE GENOMIC DNA]</scope>
    <source>
        <strain evidence="4">28A</strain>
    </source>
</reference>
<name>R0IUF9_EXST2</name>
<dbReference type="GeneID" id="19404423"/>
<dbReference type="AlphaFoldDB" id="R0IUF9"/>
<organism evidence="3 4">
    <name type="scientific">Exserohilum turcicum (strain 28A)</name>
    <name type="common">Northern leaf blight fungus</name>
    <name type="synonym">Setosphaeria turcica</name>
    <dbReference type="NCBI Taxonomy" id="671987"/>
    <lineage>
        <taxon>Eukaryota</taxon>
        <taxon>Fungi</taxon>
        <taxon>Dikarya</taxon>
        <taxon>Ascomycota</taxon>
        <taxon>Pezizomycotina</taxon>
        <taxon>Dothideomycetes</taxon>
        <taxon>Pleosporomycetidae</taxon>
        <taxon>Pleosporales</taxon>
        <taxon>Pleosporineae</taxon>
        <taxon>Pleosporaceae</taxon>
        <taxon>Exserohilum</taxon>
    </lineage>
</organism>
<sequence length="132" mass="12847">MSFALAALAACAFAADAQDTISYDATVYITSTITRVNTITASSYPTGAPAINVTSTISAIHPTFAPSYNAGNATALAAPTASAPSASLPGASSPAVSKPAASKAPEFPGAAASLHANAYLAIAAAGLGYLVL</sequence>
<keyword evidence="2" id="KW-0732">Signal</keyword>
<dbReference type="OrthoDB" id="3787314at2759"/>
<dbReference type="EMBL" id="KB908548">
    <property type="protein sequence ID" value="EOA88266.1"/>
    <property type="molecule type" value="Genomic_DNA"/>
</dbReference>
<dbReference type="RefSeq" id="XP_008024114.1">
    <property type="nucleotide sequence ID" value="XM_008025923.1"/>
</dbReference>
<dbReference type="HOGENOM" id="CLU_158152_0_0_1"/>
<keyword evidence="4" id="KW-1185">Reference proteome</keyword>
<evidence type="ECO:0000256" key="1">
    <source>
        <dbReference type="SAM" id="MobiDB-lite"/>
    </source>
</evidence>
<dbReference type="Proteomes" id="UP000016935">
    <property type="component" value="Unassembled WGS sequence"/>
</dbReference>
<feature type="signal peptide" evidence="2">
    <location>
        <begin position="1"/>
        <end position="17"/>
    </location>
</feature>